<evidence type="ECO:0000313" key="1">
    <source>
        <dbReference type="EMBL" id="MFC4242926.1"/>
    </source>
</evidence>
<comment type="caution">
    <text evidence="1">The sequence shown here is derived from an EMBL/GenBank/DDBJ whole genome shotgun (WGS) entry which is preliminary data.</text>
</comment>
<dbReference type="RefSeq" id="WP_390227880.1">
    <property type="nucleotide sequence ID" value="NZ_JBHSCN010000003.1"/>
</dbReference>
<proteinExistence type="predicted"/>
<dbReference type="EMBL" id="JBHSCN010000003">
    <property type="protein sequence ID" value="MFC4242926.1"/>
    <property type="molecule type" value="Genomic_DNA"/>
</dbReference>
<evidence type="ECO:0000313" key="2">
    <source>
        <dbReference type="Proteomes" id="UP001595900"/>
    </source>
</evidence>
<keyword evidence="2" id="KW-1185">Reference proteome</keyword>
<name>A0ABV8Q3Q5_9MICO</name>
<dbReference type="Proteomes" id="UP001595900">
    <property type="component" value="Unassembled WGS sequence"/>
</dbReference>
<accession>A0ABV8Q3Q5</accession>
<sequence>MDEEERQLLRRAQCVIVRAKLLMLEELALQKQRHQRGLAVAPLWPPAESVLVASFDGVPIGRIYRVSGTVAGRTQWSAVPLLPAKTDGLCHPTPMSAARRLLDHHRRITRCRALVVNASTGGTAS</sequence>
<protein>
    <submittedName>
        <fullName evidence="1">Uncharacterized protein</fullName>
    </submittedName>
</protein>
<gene>
    <name evidence="1" type="ORF">ACFOYW_06050</name>
</gene>
<organism evidence="1 2">
    <name type="scientific">Gryllotalpicola reticulitermitis</name>
    <dbReference type="NCBI Taxonomy" id="1184153"/>
    <lineage>
        <taxon>Bacteria</taxon>
        <taxon>Bacillati</taxon>
        <taxon>Actinomycetota</taxon>
        <taxon>Actinomycetes</taxon>
        <taxon>Micrococcales</taxon>
        <taxon>Microbacteriaceae</taxon>
        <taxon>Gryllotalpicola</taxon>
    </lineage>
</organism>
<reference evidence="2" key="1">
    <citation type="journal article" date="2019" name="Int. J. Syst. Evol. Microbiol.">
        <title>The Global Catalogue of Microorganisms (GCM) 10K type strain sequencing project: providing services to taxonomists for standard genome sequencing and annotation.</title>
        <authorList>
            <consortium name="The Broad Institute Genomics Platform"/>
            <consortium name="The Broad Institute Genome Sequencing Center for Infectious Disease"/>
            <person name="Wu L."/>
            <person name="Ma J."/>
        </authorList>
    </citation>
    <scope>NUCLEOTIDE SEQUENCE [LARGE SCALE GENOMIC DNA]</scope>
    <source>
        <strain evidence="2">CGMCC 1.10363</strain>
    </source>
</reference>